<protein>
    <submittedName>
        <fullName evidence="1">AlpA family phage regulatory protein</fullName>
    </submittedName>
</protein>
<gene>
    <name evidence="1" type="ORF">FDK22_11955</name>
</gene>
<dbReference type="AlphaFoldDB" id="A0A5R8XYY0"/>
<dbReference type="PANTHER" id="PTHR36154">
    <property type="entry name" value="DNA-BINDING TRANSCRIPTIONAL ACTIVATOR ALPA"/>
    <property type="match status" value="1"/>
</dbReference>
<dbReference type="PANTHER" id="PTHR36154:SF1">
    <property type="entry name" value="DNA-BINDING TRANSCRIPTIONAL ACTIVATOR ALPA"/>
    <property type="match status" value="1"/>
</dbReference>
<accession>A0A5R8XYY0</accession>
<comment type="caution">
    <text evidence="1">The sequence shown here is derived from an EMBL/GenBank/DDBJ whole genome shotgun (WGS) entry which is preliminary data.</text>
</comment>
<dbReference type="OrthoDB" id="9801242at2"/>
<reference evidence="1 2" key="1">
    <citation type="submission" date="2019-05" db="EMBL/GenBank/DDBJ databases">
        <title>Arcobacter sp. nov., isolated from sea sediment.</title>
        <authorList>
            <person name="Kim W."/>
        </authorList>
    </citation>
    <scope>NUCLEOTIDE SEQUENCE [LARGE SCALE GENOMIC DNA]</scope>
    <source>
        <strain evidence="1 2">CAU 1517</strain>
    </source>
</reference>
<sequence>MSKFLRITSVMDRTGLAKSTIWLWVKENKFPKPIKLSPRITVWEEEKIVGWMESKI</sequence>
<dbReference type="RefSeq" id="WP_138153205.1">
    <property type="nucleotide sequence ID" value="NZ_VANU01000005.1"/>
</dbReference>
<dbReference type="InterPro" id="IPR010260">
    <property type="entry name" value="AlpA"/>
</dbReference>
<name>A0A5R8XYY0_9BACT</name>
<proteinExistence type="predicted"/>
<dbReference type="SUPFAM" id="SSF46955">
    <property type="entry name" value="Putative DNA-binding domain"/>
    <property type="match status" value="1"/>
</dbReference>
<dbReference type="Gene3D" id="1.10.238.160">
    <property type="match status" value="1"/>
</dbReference>
<evidence type="ECO:0000313" key="1">
    <source>
        <dbReference type="EMBL" id="TLP36951.1"/>
    </source>
</evidence>
<dbReference type="Pfam" id="PF05930">
    <property type="entry name" value="Phage_AlpA"/>
    <property type="match status" value="1"/>
</dbReference>
<organism evidence="1 2">
    <name type="scientific">Arcobacter arenosus</name>
    <dbReference type="NCBI Taxonomy" id="2576037"/>
    <lineage>
        <taxon>Bacteria</taxon>
        <taxon>Pseudomonadati</taxon>
        <taxon>Campylobacterota</taxon>
        <taxon>Epsilonproteobacteria</taxon>
        <taxon>Campylobacterales</taxon>
        <taxon>Arcobacteraceae</taxon>
        <taxon>Arcobacter</taxon>
    </lineage>
</organism>
<keyword evidence="2" id="KW-1185">Reference proteome</keyword>
<dbReference type="InterPro" id="IPR009061">
    <property type="entry name" value="DNA-bd_dom_put_sf"/>
</dbReference>
<evidence type="ECO:0000313" key="2">
    <source>
        <dbReference type="Proteomes" id="UP000308901"/>
    </source>
</evidence>
<dbReference type="InterPro" id="IPR052931">
    <property type="entry name" value="Prophage_regulatory_activator"/>
</dbReference>
<dbReference type="Proteomes" id="UP000308901">
    <property type="component" value="Unassembled WGS sequence"/>
</dbReference>
<dbReference type="EMBL" id="VANU01000005">
    <property type="protein sequence ID" value="TLP36951.1"/>
    <property type="molecule type" value="Genomic_DNA"/>
</dbReference>